<organism evidence="2 3">
    <name type="scientific">Yoonia rosea</name>
    <dbReference type="NCBI Taxonomy" id="287098"/>
    <lineage>
        <taxon>Bacteria</taxon>
        <taxon>Pseudomonadati</taxon>
        <taxon>Pseudomonadota</taxon>
        <taxon>Alphaproteobacteria</taxon>
        <taxon>Rhodobacterales</taxon>
        <taxon>Paracoccaceae</taxon>
        <taxon>Yoonia</taxon>
    </lineage>
</organism>
<feature type="domain" description="Stress-response A/B barrel" evidence="1">
    <location>
        <begin position="2"/>
        <end position="100"/>
    </location>
</feature>
<name>A0A1R3XHZ8_9RHOB</name>
<dbReference type="Proteomes" id="UP000186997">
    <property type="component" value="Unassembled WGS sequence"/>
</dbReference>
<dbReference type="SUPFAM" id="SSF54909">
    <property type="entry name" value="Dimeric alpha+beta barrel"/>
    <property type="match status" value="1"/>
</dbReference>
<dbReference type="InterPro" id="IPR013097">
    <property type="entry name" value="Dabb"/>
</dbReference>
<accession>A0A1R3XHZ8</accession>
<evidence type="ECO:0000313" key="2">
    <source>
        <dbReference type="EMBL" id="SIT90944.1"/>
    </source>
</evidence>
<dbReference type="SMART" id="SM00886">
    <property type="entry name" value="Dabb"/>
    <property type="match status" value="1"/>
</dbReference>
<dbReference type="PROSITE" id="PS51502">
    <property type="entry name" value="S_R_A_B_BARREL"/>
    <property type="match status" value="1"/>
</dbReference>
<dbReference type="OrthoDB" id="9816070at2"/>
<dbReference type="InterPro" id="IPR011008">
    <property type="entry name" value="Dimeric_a/b-barrel"/>
</dbReference>
<dbReference type="EMBL" id="FTPR01000003">
    <property type="protein sequence ID" value="SIT90944.1"/>
    <property type="molecule type" value="Genomic_DNA"/>
</dbReference>
<reference evidence="3" key="1">
    <citation type="submission" date="2017-01" db="EMBL/GenBank/DDBJ databases">
        <authorList>
            <person name="Varghese N."/>
            <person name="Submissions S."/>
        </authorList>
    </citation>
    <scope>NUCLEOTIDE SEQUENCE [LARGE SCALE GENOMIC DNA]</scope>
    <source>
        <strain evidence="3">DSM 29591</strain>
    </source>
</reference>
<dbReference type="STRING" id="287098.SAMN05421665_3281"/>
<sequence length="104" mass="11729">MIHHIVMLDLHASHDHEERAAIMQGLDALRFDLEGFERFAHGPNRDFEKLSPDCSYVFTCSFADEAGLQRYLADQKHQALGRRLIAICNGGLSGLCVVDMEEVQ</sequence>
<evidence type="ECO:0000313" key="3">
    <source>
        <dbReference type="Proteomes" id="UP000186997"/>
    </source>
</evidence>
<protein>
    <submittedName>
        <fullName evidence="2">Stress responsive A/B Barrel Domain</fullName>
    </submittedName>
</protein>
<dbReference type="Gene3D" id="3.30.70.100">
    <property type="match status" value="1"/>
</dbReference>
<gene>
    <name evidence="2" type="ORF">SAMN05421665_3281</name>
</gene>
<dbReference type="Pfam" id="PF07876">
    <property type="entry name" value="Dabb"/>
    <property type="match status" value="1"/>
</dbReference>
<evidence type="ECO:0000259" key="1">
    <source>
        <dbReference type="PROSITE" id="PS51502"/>
    </source>
</evidence>
<keyword evidence="3" id="KW-1185">Reference proteome</keyword>
<dbReference type="RefSeq" id="WP_076660928.1">
    <property type="nucleotide sequence ID" value="NZ_FTPR01000003.1"/>
</dbReference>
<dbReference type="AlphaFoldDB" id="A0A1R3XHZ8"/>
<proteinExistence type="predicted"/>